<gene>
    <name evidence="2" type="ORF">Tco_0802548</name>
</gene>
<reference evidence="2" key="2">
    <citation type="submission" date="2022-01" db="EMBL/GenBank/DDBJ databases">
        <authorList>
            <person name="Yamashiro T."/>
            <person name="Shiraishi A."/>
            <person name="Satake H."/>
            <person name="Nakayama K."/>
        </authorList>
    </citation>
    <scope>NUCLEOTIDE SEQUENCE</scope>
</reference>
<dbReference type="PANTHER" id="PTHR34222">
    <property type="entry name" value="GAG_PRE-INTEGRS DOMAIN-CONTAINING PROTEIN"/>
    <property type="match status" value="1"/>
</dbReference>
<accession>A0ABQ4ZZ39</accession>
<feature type="compositionally biased region" description="Low complexity" evidence="1">
    <location>
        <begin position="112"/>
        <end position="128"/>
    </location>
</feature>
<dbReference type="EMBL" id="BQNB010011820">
    <property type="protein sequence ID" value="GJS95580.1"/>
    <property type="molecule type" value="Genomic_DNA"/>
</dbReference>
<evidence type="ECO:0000256" key="1">
    <source>
        <dbReference type="SAM" id="MobiDB-lite"/>
    </source>
</evidence>
<name>A0ABQ4ZZ39_9ASTR</name>
<feature type="region of interest" description="Disordered" evidence="1">
    <location>
        <begin position="112"/>
        <end position="135"/>
    </location>
</feature>
<dbReference type="Proteomes" id="UP001151760">
    <property type="component" value="Unassembled WGS sequence"/>
</dbReference>
<evidence type="ECO:0000313" key="2">
    <source>
        <dbReference type="EMBL" id="GJS95580.1"/>
    </source>
</evidence>
<comment type="caution">
    <text evidence="2">The sequence shown here is derived from an EMBL/GenBank/DDBJ whole genome shotgun (WGS) entry which is preliminary data.</text>
</comment>
<sequence length="262" mass="29299">MQFLMGLDDVYQPIRSSLLTRDPILNVKTAFSIISREESHRGSSSFSENKAQTSVFAAKIHNNNNFKKNLSAKNPNLVCTNPNCGLTGHTIEKGYKIVAYLEHIKKKWANNRNNNNQRSFSSNHSSTSTAEVPTSVAPSLTIDQIQQLVNMLNSKPQSNIHANMAYLASVQFISKQTRNLHPWRNLILTVMIRRDASIEAGDIFSQVTHKHDVINNGNKLRHKRSHSVPVPEEDNNATDLACAQCGIGCDRALCGAYWQSQQ</sequence>
<proteinExistence type="predicted"/>
<feature type="non-terminal residue" evidence="2">
    <location>
        <position position="262"/>
    </location>
</feature>
<protein>
    <submittedName>
        <fullName evidence="2">Uncharacterized protein</fullName>
    </submittedName>
</protein>
<evidence type="ECO:0000313" key="3">
    <source>
        <dbReference type="Proteomes" id="UP001151760"/>
    </source>
</evidence>
<dbReference type="PANTHER" id="PTHR34222:SF99">
    <property type="entry name" value="PROTEIN, PUTATIVE-RELATED"/>
    <property type="match status" value="1"/>
</dbReference>
<keyword evidence="3" id="KW-1185">Reference proteome</keyword>
<reference evidence="2" key="1">
    <citation type="journal article" date="2022" name="Int. J. Mol. Sci.">
        <title>Draft Genome of Tanacetum Coccineum: Genomic Comparison of Closely Related Tanacetum-Family Plants.</title>
        <authorList>
            <person name="Yamashiro T."/>
            <person name="Shiraishi A."/>
            <person name="Nakayama K."/>
            <person name="Satake H."/>
        </authorList>
    </citation>
    <scope>NUCLEOTIDE SEQUENCE</scope>
</reference>
<organism evidence="2 3">
    <name type="scientific">Tanacetum coccineum</name>
    <dbReference type="NCBI Taxonomy" id="301880"/>
    <lineage>
        <taxon>Eukaryota</taxon>
        <taxon>Viridiplantae</taxon>
        <taxon>Streptophyta</taxon>
        <taxon>Embryophyta</taxon>
        <taxon>Tracheophyta</taxon>
        <taxon>Spermatophyta</taxon>
        <taxon>Magnoliopsida</taxon>
        <taxon>eudicotyledons</taxon>
        <taxon>Gunneridae</taxon>
        <taxon>Pentapetalae</taxon>
        <taxon>asterids</taxon>
        <taxon>campanulids</taxon>
        <taxon>Asterales</taxon>
        <taxon>Asteraceae</taxon>
        <taxon>Asteroideae</taxon>
        <taxon>Anthemideae</taxon>
        <taxon>Anthemidinae</taxon>
        <taxon>Tanacetum</taxon>
    </lineage>
</organism>